<protein>
    <submittedName>
        <fullName evidence="8">Carbohydrate kinase</fullName>
    </submittedName>
</protein>
<dbReference type="EMBL" id="QRHN01000012">
    <property type="protein sequence ID" value="RHF78180.1"/>
    <property type="molecule type" value="Genomic_DNA"/>
</dbReference>
<keyword evidence="3" id="KW-0547">Nucleotide-binding</keyword>
<dbReference type="Gene3D" id="3.40.1190.20">
    <property type="match status" value="1"/>
</dbReference>
<evidence type="ECO:0000313" key="8">
    <source>
        <dbReference type="EMBL" id="RGW52063.1"/>
    </source>
</evidence>
<gene>
    <name evidence="10" type="ORF">DW658_09995</name>
    <name evidence="9" type="ORF">DW957_15520</name>
    <name evidence="8" type="ORF">DWV67_10495</name>
    <name evidence="7" type="ORF">DWX78_15285</name>
</gene>
<dbReference type="PANTHER" id="PTHR43085:SF1">
    <property type="entry name" value="PSEUDOURIDINE KINASE-RELATED"/>
    <property type="match status" value="1"/>
</dbReference>
<dbReference type="PANTHER" id="PTHR43085">
    <property type="entry name" value="HEXOKINASE FAMILY MEMBER"/>
    <property type="match status" value="1"/>
</dbReference>
<dbReference type="EMBL" id="QSEW01000034">
    <property type="protein sequence ID" value="RGZ96424.1"/>
    <property type="molecule type" value="Genomic_DNA"/>
</dbReference>
<dbReference type="InterPro" id="IPR029056">
    <property type="entry name" value="Ribokinase-like"/>
</dbReference>
<dbReference type="Pfam" id="PF00294">
    <property type="entry name" value="PfkB"/>
    <property type="match status" value="1"/>
</dbReference>
<dbReference type="GO" id="GO:0016301">
    <property type="term" value="F:kinase activity"/>
    <property type="evidence" value="ECO:0007669"/>
    <property type="project" value="UniProtKB-KW"/>
</dbReference>
<keyword evidence="5" id="KW-0067">ATP-binding</keyword>
<reference evidence="11 12" key="1">
    <citation type="submission" date="2018-08" db="EMBL/GenBank/DDBJ databases">
        <title>A genome reference for cultivated species of the human gut microbiota.</title>
        <authorList>
            <person name="Zou Y."/>
            <person name="Xue W."/>
            <person name="Luo G."/>
        </authorList>
    </citation>
    <scope>NUCLEOTIDE SEQUENCE [LARGE SCALE GENOMIC DNA]</scope>
    <source>
        <strain evidence="8 11">AF12-11</strain>
        <strain evidence="7 14">AF21-25</strain>
        <strain evidence="10 13">AM23-7AC</strain>
        <strain evidence="9 12">AM46-16</strain>
    </source>
</reference>
<keyword evidence="4 8" id="KW-0418">Kinase</keyword>
<evidence type="ECO:0000259" key="6">
    <source>
        <dbReference type="Pfam" id="PF00294"/>
    </source>
</evidence>
<organism evidence="8 11">
    <name type="scientific">Dorea formicigenerans</name>
    <dbReference type="NCBI Taxonomy" id="39486"/>
    <lineage>
        <taxon>Bacteria</taxon>
        <taxon>Bacillati</taxon>
        <taxon>Bacillota</taxon>
        <taxon>Clostridia</taxon>
        <taxon>Lachnospirales</taxon>
        <taxon>Lachnospiraceae</taxon>
        <taxon>Dorea</taxon>
    </lineage>
</organism>
<proteinExistence type="inferred from homology"/>
<evidence type="ECO:0000313" key="11">
    <source>
        <dbReference type="Proteomes" id="UP000266376"/>
    </source>
</evidence>
<dbReference type="RefSeq" id="WP_118237574.1">
    <property type="nucleotide sequence ID" value="NZ_QRHN01000012.1"/>
</dbReference>
<feature type="domain" description="Carbohydrate kinase PfkB" evidence="6">
    <location>
        <begin position="7"/>
        <end position="308"/>
    </location>
</feature>
<name>A0A395XMB2_9FIRM</name>
<keyword evidence="2" id="KW-0808">Transferase</keyword>
<dbReference type="AlphaFoldDB" id="A0A395XMB2"/>
<evidence type="ECO:0000313" key="12">
    <source>
        <dbReference type="Proteomes" id="UP000284962"/>
    </source>
</evidence>
<accession>A0A395XMB2</accession>
<evidence type="ECO:0000256" key="4">
    <source>
        <dbReference type="ARBA" id="ARBA00022777"/>
    </source>
</evidence>
<dbReference type="SUPFAM" id="SSF53613">
    <property type="entry name" value="Ribokinase-like"/>
    <property type="match status" value="1"/>
</dbReference>
<evidence type="ECO:0000256" key="1">
    <source>
        <dbReference type="ARBA" id="ARBA00010688"/>
    </source>
</evidence>
<sequence>MKTYDVTALGELLIDFTENGISEQGNPILEANPGGAPCNVLSMLVKLGHKGAFIGKIGADMFGDQLACAIREVGIDTTGLKIDEQVHTTLAFVHTLEGGEREFSFYRNPGADMMLSEHDLDETLIKDSKFFHFGSLSMTDEVCRQATRKAIEIAEQSGALLSYDPNLREPLWKSLEDAKEQIFYGMEHCNVLKISDNEIQWLTGKEDYDAGILLLMERYHIPLILLSMGKNGSRAYTNRFRVEKPAFVTEDTIETTGAGDVFCACILHYILEHGWHEYNEKELGEMLEFANAAASIITTRKGALRVMPKLEEILHVQRGE</sequence>
<evidence type="ECO:0000313" key="13">
    <source>
        <dbReference type="Proteomes" id="UP000285666"/>
    </source>
</evidence>
<evidence type="ECO:0000313" key="9">
    <source>
        <dbReference type="EMBL" id="RGZ96424.1"/>
    </source>
</evidence>
<dbReference type="InterPro" id="IPR050306">
    <property type="entry name" value="PfkB_Carbo_kinase"/>
</dbReference>
<dbReference type="CDD" id="cd01167">
    <property type="entry name" value="bac_FRK"/>
    <property type="match status" value="1"/>
</dbReference>
<dbReference type="Proteomes" id="UP000266376">
    <property type="component" value="Unassembled WGS sequence"/>
</dbReference>
<evidence type="ECO:0000256" key="3">
    <source>
        <dbReference type="ARBA" id="ARBA00022741"/>
    </source>
</evidence>
<evidence type="ECO:0000313" key="7">
    <source>
        <dbReference type="EMBL" id="RGS66582.1"/>
    </source>
</evidence>
<dbReference type="Proteomes" id="UP000285666">
    <property type="component" value="Unassembled WGS sequence"/>
</dbReference>
<dbReference type="EMBL" id="QRVU01000141">
    <property type="protein sequence ID" value="RGS66582.1"/>
    <property type="molecule type" value="Genomic_DNA"/>
</dbReference>
<dbReference type="Proteomes" id="UP000284962">
    <property type="component" value="Unassembled WGS sequence"/>
</dbReference>
<dbReference type="GO" id="GO:0005524">
    <property type="term" value="F:ATP binding"/>
    <property type="evidence" value="ECO:0007669"/>
    <property type="project" value="UniProtKB-KW"/>
</dbReference>
<comment type="caution">
    <text evidence="8">The sequence shown here is derived from an EMBL/GenBank/DDBJ whole genome shotgun (WGS) entry which is preliminary data.</text>
</comment>
<evidence type="ECO:0000313" key="14">
    <source>
        <dbReference type="Proteomes" id="UP000285981"/>
    </source>
</evidence>
<evidence type="ECO:0000256" key="5">
    <source>
        <dbReference type="ARBA" id="ARBA00022840"/>
    </source>
</evidence>
<dbReference type="Proteomes" id="UP000285981">
    <property type="component" value="Unassembled WGS sequence"/>
</dbReference>
<evidence type="ECO:0000313" key="10">
    <source>
        <dbReference type="EMBL" id="RHF78180.1"/>
    </source>
</evidence>
<comment type="similarity">
    <text evidence="1">Belongs to the carbohydrate kinase PfkB family.</text>
</comment>
<dbReference type="EMBL" id="QSAJ01000025">
    <property type="protein sequence ID" value="RGW52063.1"/>
    <property type="molecule type" value="Genomic_DNA"/>
</dbReference>
<evidence type="ECO:0000256" key="2">
    <source>
        <dbReference type="ARBA" id="ARBA00022679"/>
    </source>
</evidence>
<dbReference type="InterPro" id="IPR011611">
    <property type="entry name" value="PfkB_dom"/>
</dbReference>